<comment type="caution">
    <text evidence="1">The sequence shown here is derived from an EMBL/GenBank/DDBJ whole genome shotgun (WGS) entry which is preliminary data.</text>
</comment>
<sequence length="95" mass="10377">MGRSVPWLDAASAISYLGKSVLMELYWEGEAESYGHLAHIIAVVLPKAGINPHAYFLIVALDCDERRDPYEVHLSDIRAIGVVKGREQGAMPGLA</sequence>
<dbReference type="EMBL" id="JXQW01000111">
    <property type="protein sequence ID" value="KIP89080.1"/>
    <property type="molecule type" value="Genomic_DNA"/>
</dbReference>
<dbReference type="AlphaFoldDB" id="A0A0D0JVX5"/>
<accession>A0A0D0JVX5</accession>
<dbReference type="Proteomes" id="UP000032068">
    <property type="component" value="Unassembled WGS sequence"/>
</dbReference>
<evidence type="ECO:0000313" key="2">
    <source>
        <dbReference type="Proteomes" id="UP000032068"/>
    </source>
</evidence>
<evidence type="ECO:0000313" key="1">
    <source>
        <dbReference type="EMBL" id="KIP89080.1"/>
    </source>
</evidence>
<reference evidence="1 2" key="1">
    <citation type="submission" date="2014-12" db="EMBL/GenBank/DDBJ databases">
        <title>16Stimator: statistical estimation of ribosomal gene copy numbers from draft genome assemblies.</title>
        <authorList>
            <person name="Perisin M.A."/>
            <person name="Vetter M."/>
            <person name="Gilbert J.A."/>
            <person name="Bergelson J."/>
        </authorList>
    </citation>
    <scope>NUCLEOTIDE SEQUENCE [LARGE SCALE GENOMIC DNA]</scope>
    <source>
        <strain evidence="1 2">MEJ086</strain>
    </source>
</reference>
<gene>
    <name evidence="1" type="ORF">RU08_24325</name>
</gene>
<organism evidence="1 2">
    <name type="scientific">Pseudomonas fulva</name>
    <dbReference type="NCBI Taxonomy" id="47880"/>
    <lineage>
        <taxon>Bacteria</taxon>
        <taxon>Pseudomonadati</taxon>
        <taxon>Pseudomonadota</taxon>
        <taxon>Gammaproteobacteria</taxon>
        <taxon>Pseudomonadales</taxon>
        <taxon>Pseudomonadaceae</taxon>
        <taxon>Pseudomonas</taxon>
    </lineage>
</organism>
<protein>
    <submittedName>
        <fullName evidence="1">Uncharacterized protein</fullName>
    </submittedName>
</protein>
<proteinExistence type="predicted"/>
<name>A0A0D0JVX5_9PSED</name>